<evidence type="ECO:0000313" key="4">
    <source>
        <dbReference type="Proteomes" id="UP001251085"/>
    </source>
</evidence>
<dbReference type="Proteomes" id="UP001251085">
    <property type="component" value="Unassembled WGS sequence"/>
</dbReference>
<dbReference type="InterPro" id="IPR028250">
    <property type="entry name" value="DsbDN"/>
</dbReference>
<name>A0ABU3EH85_9RHOB</name>
<accession>A0ABU3EH85</accession>
<keyword evidence="4" id="KW-1185">Reference proteome</keyword>
<proteinExistence type="predicted"/>
<protein>
    <submittedName>
        <fullName evidence="3">Protein-disulfide reductase DsbD family protein</fullName>
    </submittedName>
</protein>
<feature type="domain" description="Thiol:disulfide interchange protein DsbD N-terminal" evidence="2">
    <location>
        <begin position="50"/>
        <end position="155"/>
    </location>
</feature>
<sequence length="272" mass="28909">MKSVALILLSSLPAVAQEGLAQSTPAWDGATAATPPGLVSAELMPGWTTPEGHRMTALRIELEPGWKTYWRSPGDAGVPPQFDWTGSQNLGEVEMHWPRPETIESGGERTFGYHDSLVLPIEIAPQDSARPVELRAVVDFGICDQICVPAQVSLTAPPPADDQDPVIEAALAEVPGLATDRAQCRIEEIADGMRVTALFAGHDAPEVAMELPGDPVWVSQPELASEDGVLSAQADFVSESGKPFAIDPARLLLTLIGPDEATEFLGCDRVGS</sequence>
<organism evidence="3 4">
    <name type="scientific">Paracoccus broussonetiae</name>
    <dbReference type="NCBI Taxonomy" id="3075834"/>
    <lineage>
        <taxon>Bacteria</taxon>
        <taxon>Pseudomonadati</taxon>
        <taxon>Pseudomonadota</taxon>
        <taxon>Alphaproteobacteria</taxon>
        <taxon>Rhodobacterales</taxon>
        <taxon>Paracoccaceae</taxon>
        <taxon>Paracoccus</taxon>
    </lineage>
</organism>
<dbReference type="Pfam" id="PF11412">
    <property type="entry name" value="DsbD_N"/>
    <property type="match status" value="1"/>
</dbReference>
<evidence type="ECO:0000259" key="2">
    <source>
        <dbReference type="Pfam" id="PF11412"/>
    </source>
</evidence>
<evidence type="ECO:0000256" key="1">
    <source>
        <dbReference type="SAM" id="SignalP"/>
    </source>
</evidence>
<feature type="chain" id="PRO_5045174896" evidence="1">
    <location>
        <begin position="17"/>
        <end position="272"/>
    </location>
</feature>
<gene>
    <name evidence="3" type="ORF">RM190_17100</name>
</gene>
<feature type="signal peptide" evidence="1">
    <location>
        <begin position="1"/>
        <end position="16"/>
    </location>
</feature>
<dbReference type="EMBL" id="JAVRQI010000013">
    <property type="protein sequence ID" value="MDT1063593.1"/>
    <property type="molecule type" value="Genomic_DNA"/>
</dbReference>
<keyword evidence="1" id="KW-0732">Signal</keyword>
<comment type="caution">
    <text evidence="3">The sequence shown here is derived from an EMBL/GenBank/DDBJ whole genome shotgun (WGS) entry which is preliminary data.</text>
</comment>
<reference evidence="4" key="1">
    <citation type="submission" date="2023-07" db="EMBL/GenBank/DDBJ databases">
        <title>Characterization of two Paracoccaceae strains isolated from Phycosphere and proposal of Xinfangfangia lacusdiani sp. nov.</title>
        <authorList>
            <person name="Deng Y."/>
            <person name="Zhang Y.Q."/>
        </authorList>
    </citation>
    <scope>NUCLEOTIDE SEQUENCE [LARGE SCALE GENOMIC DNA]</scope>
    <source>
        <strain evidence="4">CPCC 101403</strain>
    </source>
</reference>
<evidence type="ECO:0000313" key="3">
    <source>
        <dbReference type="EMBL" id="MDT1063593.1"/>
    </source>
</evidence>
<dbReference type="RefSeq" id="WP_311760680.1">
    <property type="nucleotide sequence ID" value="NZ_JAVRQI010000013.1"/>
</dbReference>